<evidence type="ECO:0000256" key="1">
    <source>
        <dbReference type="ARBA" id="ARBA00004370"/>
    </source>
</evidence>
<name>A0A8C6C7N9_MONMO</name>
<evidence type="ECO:0000313" key="9">
    <source>
        <dbReference type="Ensembl" id="ENSMMNP00015025979.1"/>
    </source>
</evidence>
<dbReference type="GO" id="GO:0007168">
    <property type="term" value="P:receptor guanylyl cyclase signaling pathway"/>
    <property type="evidence" value="ECO:0007669"/>
    <property type="project" value="TreeGrafter"/>
</dbReference>
<dbReference type="GO" id="GO:0004383">
    <property type="term" value="F:guanylate cyclase activity"/>
    <property type="evidence" value="ECO:0007669"/>
    <property type="project" value="TreeGrafter"/>
</dbReference>
<protein>
    <recommendedName>
        <fullName evidence="8">Guanylate cyclase domain-containing protein</fullName>
    </recommendedName>
</protein>
<dbReference type="SUPFAM" id="SSF55073">
    <property type="entry name" value="Nucleotide cyclase"/>
    <property type="match status" value="1"/>
</dbReference>
<keyword evidence="5" id="KW-0472">Membrane</keyword>
<organism evidence="9 10">
    <name type="scientific">Monodon monoceros</name>
    <name type="common">Narwhal</name>
    <name type="synonym">Ceratodon monodon</name>
    <dbReference type="NCBI Taxonomy" id="40151"/>
    <lineage>
        <taxon>Eukaryota</taxon>
        <taxon>Metazoa</taxon>
        <taxon>Chordata</taxon>
        <taxon>Craniata</taxon>
        <taxon>Vertebrata</taxon>
        <taxon>Euteleostomi</taxon>
        <taxon>Mammalia</taxon>
        <taxon>Eutheria</taxon>
        <taxon>Laurasiatheria</taxon>
        <taxon>Artiodactyla</taxon>
        <taxon>Whippomorpha</taxon>
        <taxon>Cetacea</taxon>
        <taxon>Odontoceti</taxon>
        <taxon>Monodontidae</taxon>
        <taxon>Monodon</taxon>
    </lineage>
</organism>
<dbReference type="PROSITE" id="PS50125">
    <property type="entry name" value="GUANYLATE_CYCLASE_2"/>
    <property type="match status" value="1"/>
</dbReference>
<dbReference type="InterPro" id="IPR050401">
    <property type="entry name" value="Cyclic_nucleotide_synthase"/>
</dbReference>
<evidence type="ECO:0000256" key="4">
    <source>
        <dbReference type="ARBA" id="ARBA00022989"/>
    </source>
</evidence>
<evidence type="ECO:0000256" key="3">
    <source>
        <dbReference type="ARBA" id="ARBA00022741"/>
    </source>
</evidence>
<evidence type="ECO:0000256" key="5">
    <source>
        <dbReference type="ARBA" id="ARBA00023136"/>
    </source>
</evidence>
<dbReference type="GO" id="GO:0001653">
    <property type="term" value="F:peptide receptor activity"/>
    <property type="evidence" value="ECO:0007669"/>
    <property type="project" value="TreeGrafter"/>
</dbReference>
<dbReference type="SMART" id="SM00044">
    <property type="entry name" value="CYCc"/>
    <property type="match status" value="1"/>
</dbReference>
<dbReference type="PANTHER" id="PTHR11920">
    <property type="entry name" value="GUANYLYL CYCLASE"/>
    <property type="match status" value="1"/>
</dbReference>
<dbReference type="Ensembl" id="ENSMMNT00015028556.1">
    <property type="protein sequence ID" value="ENSMMNP00015025979.1"/>
    <property type="gene ID" value="ENSMMNG00015019014.1"/>
</dbReference>
<feature type="coiled-coil region" evidence="7">
    <location>
        <begin position="43"/>
        <end position="81"/>
    </location>
</feature>
<dbReference type="PANTHER" id="PTHR11920:SF477">
    <property type="entry name" value="GUANYLATE CYCLASE D"/>
    <property type="match status" value="1"/>
</dbReference>
<keyword evidence="3" id="KW-0547">Nucleotide-binding</keyword>
<dbReference type="Proteomes" id="UP000694561">
    <property type="component" value="Unplaced"/>
</dbReference>
<keyword evidence="10" id="KW-1185">Reference proteome</keyword>
<sequence>MVMQCWENFPLQRPSVLTFMDKLGFSFHFQFKSINQGKKTSVADSMLRMLEKYSQNLEDLIQEWTEELGLERQKMERLLSQMLLPSVAGALKMGATVEPEYFDQVTIYFSDTVGFTTISALSEPIEVVGLLNDLYTLFDAVLGKHDVYKVRGPRGRHSTSPSSMLCLHHTFTSSHLYMHFFISKLLLCNK</sequence>
<evidence type="ECO:0000256" key="6">
    <source>
        <dbReference type="ARBA" id="ARBA00023239"/>
    </source>
</evidence>
<dbReference type="GeneTree" id="ENSGT00940000162702"/>
<dbReference type="GO" id="GO:0005886">
    <property type="term" value="C:plasma membrane"/>
    <property type="evidence" value="ECO:0007669"/>
    <property type="project" value="TreeGrafter"/>
</dbReference>
<dbReference type="Gene3D" id="3.30.70.1230">
    <property type="entry name" value="Nucleotide cyclase"/>
    <property type="match status" value="1"/>
</dbReference>
<keyword evidence="7" id="KW-0175">Coiled coil</keyword>
<keyword evidence="6" id="KW-0456">Lyase</keyword>
<evidence type="ECO:0000256" key="2">
    <source>
        <dbReference type="ARBA" id="ARBA00022692"/>
    </source>
</evidence>
<proteinExistence type="predicted"/>
<evidence type="ECO:0000256" key="7">
    <source>
        <dbReference type="SAM" id="Coils"/>
    </source>
</evidence>
<dbReference type="AlphaFoldDB" id="A0A8C6C7N9"/>
<dbReference type="GO" id="GO:0000166">
    <property type="term" value="F:nucleotide binding"/>
    <property type="evidence" value="ECO:0007669"/>
    <property type="project" value="UniProtKB-KW"/>
</dbReference>
<reference evidence="9" key="1">
    <citation type="submission" date="2025-08" db="UniProtKB">
        <authorList>
            <consortium name="Ensembl"/>
        </authorList>
    </citation>
    <scope>IDENTIFICATION</scope>
</reference>
<dbReference type="GO" id="GO:0035556">
    <property type="term" value="P:intracellular signal transduction"/>
    <property type="evidence" value="ECO:0007669"/>
    <property type="project" value="InterPro"/>
</dbReference>
<comment type="subcellular location">
    <subcellularLocation>
        <location evidence="1">Membrane</location>
    </subcellularLocation>
</comment>
<dbReference type="InterPro" id="IPR029787">
    <property type="entry name" value="Nucleotide_cyclase"/>
</dbReference>
<keyword evidence="2" id="KW-0812">Transmembrane</keyword>
<keyword evidence="4" id="KW-1133">Transmembrane helix</keyword>
<dbReference type="GO" id="GO:0004016">
    <property type="term" value="F:adenylate cyclase activity"/>
    <property type="evidence" value="ECO:0007669"/>
    <property type="project" value="TreeGrafter"/>
</dbReference>
<evidence type="ECO:0000313" key="10">
    <source>
        <dbReference type="Proteomes" id="UP000694561"/>
    </source>
</evidence>
<feature type="domain" description="Guanylate cyclase" evidence="8">
    <location>
        <begin position="106"/>
        <end position="151"/>
    </location>
</feature>
<dbReference type="Pfam" id="PF00211">
    <property type="entry name" value="Guanylate_cyc"/>
    <property type="match status" value="1"/>
</dbReference>
<dbReference type="Gene3D" id="6.10.250.780">
    <property type="match status" value="1"/>
</dbReference>
<dbReference type="InterPro" id="IPR001054">
    <property type="entry name" value="A/G_cyclase"/>
</dbReference>
<accession>A0A8C6C7N9</accession>
<evidence type="ECO:0000259" key="8">
    <source>
        <dbReference type="PROSITE" id="PS50125"/>
    </source>
</evidence>
<reference evidence="9" key="2">
    <citation type="submission" date="2025-09" db="UniProtKB">
        <authorList>
            <consortium name="Ensembl"/>
        </authorList>
    </citation>
    <scope>IDENTIFICATION</scope>
</reference>